<organism evidence="5 6">
    <name type="scientific">Plantimonas leprariae</name>
    <dbReference type="NCBI Taxonomy" id="2615207"/>
    <lineage>
        <taxon>Bacteria</taxon>
        <taxon>Pseudomonadati</taxon>
        <taxon>Pseudomonadota</taxon>
        <taxon>Alphaproteobacteria</taxon>
        <taxon>Hyphomicrobiales</taxon>
        <taxon>Aurantimonadaceae</taxon>
        <taxon>Plantimonas</taxon>
    </lineage>
</organism>
<dbReference type="AlphaFoldDB" id="A0A7V7TWV0"/>
<evidence type="ECO:0000256" key="1">
    <source>
        <dbReference type="ARBA" id="ARBA00005525"/>
    </source>
</evidence>
<evidence type="ECO:0000259" key="4">
    <source>
        <dbReference type="Pfam" id="PF14748"/>
    </source>
</evidence>
<name>A0A7V7TWV0_9HYPH</name>
<dbReference type="PANTHER" id="PTHR11645">
    <property type="entry name" value="PYRROLINE-5-CARBOXYLATE REDUCTASE"/>
    <property type="match status" value="1"/>
</dbReference>
<proteinExistence type="inferred from homology"/>
<evidence type="ECO:0000313" key="5">
    <source>
        <dbReference type="EMBL" id="KAB0680413.1"/>
    </source>
</evidence>
<dbReference type="Proteomes" id="UP000432089">
    <property type="component" value="Unassembled WGS sequence"/>
</dbReference>
<evidence type="ECO:0000313" key="6">
    <source>
        <dbReference type="Proteomes" id="UP000432089"/>
    </source>
</evidence>
<sequence>MRLGFVGAGAISRAVVVGLLDDEPDDIAVTLSPRGAAVAALLAERYPGRVAVAASNQAVLDATDVVVIAVVPGIVRKVLSELRFRPDHLVVSLVATVSADTIASIVAPATRVVRAIPLPSAADRASPTPVMPPDPVVKDIFDRTGVAIETTDAKAFDAMSAASGIMAGHFAAAGSVANWLAEQGLGRSQADSYVRLLLAGLAGTARSATGDFGELAKEHVTAGGLNEQFLAHLARHGVDATIRSGLDDLLARITRSASPLA</sequence>
<dbReference type="GO" id="GO:0004735">
    <property type="term" value="F:pyrroline-5-carboxylate reductase activity"/>
    <property type="evidence" value="ECO:0007669"/>
    <property type="project" value="InterPro"/>
</dbReference>
<evidence type="ECO:0000259" key="3">
    <source>
        <dbReference type="Pfam" id="PF03807"/>
    </source>
</evidence>
<feature type="binding site" evidence="2">
    <location>
        <begin position="69"/>
        <end position="72"/>
    </location>
    <ligand>
        <name>NADP(+)</name>
        <dbReference type="ChEBI" id="CHEBI:58349"/>
    </ligand>
</feature>
<dbReference type="Pfam" id="PF14748">
    <property type="entry name" value="P5CR_dimer"/>
    <property type="match status" value="1"/>
</dbReference>
<dbReference type="PANTHER" id="PTHR11645:SF13">
    <property type="entry name" value="PYRROLINE-5-CARBOXYLATE REDUCTASE CATALYTIC N-TERMINAL DOMAIN-CONTAINING PROTEIN"/>
    <property type="match status" value="1"/>
</dbReference>
<comment type="similarity">
    <text evidence="1">Belongs to the pyrroline-5-carboxylate reductase family.</text>
</comment>
<accession>A0A7V7TWV0</accession>
<keyword evidence="2" id="KW-0521">NADP</keyword>
<dbReference type="PIRSF" id="PIRSF000193">
    <property type="entry name" value="Pyrrol-5-carb_rd"/>
    <property type="match status" value="1"/>
</dbReference>
<dbReference type="GO" id="GO:0055129">
    <property type="term" value="P:L-proline biosynthetic process"/>
    <property type="evidence" value="ECO:0007669"/>
    <property type="project" value="TreeGrafter"/>
</dbReference>
<dbReference type="InterPro" id="IPR000304">
    <property type="entry name" value="Pyrroline-COOH_reductase"/>
</dbReference>
<feature type="binding site" evidence="2">
    <location>
        <position position="56"/>
    </location>
    <ligand>
        <name>NADPH</name>
        <dbReference type="ChEBI" id="CHEBI:57783"/>
    </ligand>
</feature>
<dbReference type="InterPro" id="IPR008927">
    <property type="entry name" value="6-PGluconate_DH-like_C_sf"/>
</dbReference>
<gene>
    <name evidence="5" type="ORF">F6X38_09625</name>
</gene>
<dbReference type="InterPro" id="IPR036291">
    <property type="entry name" value="NAD(P)-bd_dom_sf"/>
</dbReference>
<dbReference type="SUPFAM" id="SSF51735">
    <property type="entry name" value="NAD(P)-binding Rossmann-fold domains"/>
    <property type="match status" value="1"/>
</dbReference>
<dbReference type="Gene3D" id="1.10.3730.10">
    <property type="entry name" value="ProC C-terminal domain-like"/>
    <property type="match status" value="1"/>
</dbReference>
<reference evidence="5 6" key="1">
    <citation type="submission" date="2019-09" db="EMBL/GenBank/DDBJ databases">
        <title>YIM 132180 draft genome.</title>
        <authorList>
            <person name="Zhang K."/>
        </authorList>
    </citation>
    <scope>NUCLEOTIDE SEQUENCE [LARGE SCALE GENOMIC DNA]</scope>
    <source>
        <strain evidence="5 6">YIM 132180</strain>
    </source>
</reference>
<dbReference type="Pfam" id="PF03807">
    <property type="entry name" value="F420_oxidored"/>
    <property type="match status" value="1"/>
</dbReference>
<dbReference type="RefSeq" id="WP_150969485.1">
    <property type="nucleotide sequence ID" value="NZ_VZDO01000005.1"/>
</dbReference>
<protein>
    <submittedName>
        <fullName evidence="5">NADP oxidoreductase</fullName>
    </submittedName>
</protein>
<dbReference type="Gene3D" id="3.40.50.720">
    <property type="entry name" value="NAD(P)-binding Rossmann-like Domain"/>
    <property type="match status" value="1"/>
</dbReference>
<dbReference type="SUPFAM" id="SSF48179">
    <property type="entry name" value="6-phosphogluconate dehydrogenase C-terminal domain-like"/>
    <property type="match status" value="1"/>
</dbReference>
<dbReference type="EMBL" id="VZDO01000005">
    <property type="protein sequence ID" value="KAB0680413.1"/>
    <property type="molecule type" value="Genomic_DNA"/>
</dbReference>
<keyword evidence="6" id="KW-1185">Reference proteome</keyword>
<dbReference type="InterPro" id="IPR028939">
    <property type="entry name" value="P5C_Rdtase_cat_N"/>
</dbReference>
<feature type="domain" description="Pyrroline-5-carboxylate reductase catalytic N-terminal" evidence="3">
    <location>
        <begin position="2"/>
        <end position="95"/>
    </location>
</feature>
<feature type="domain" description="Pyrroline-5-carboxylate reductase dimerisation" evidence="4">
    <location>
        <begin position="154"/>
        <end position="252"/>
    </location>
</feature>
<evidence type="ECO:0000256" key="2">
    <source>
        <dbReference type="PIRSR" id="PIRSR000193-1"/>
    </source>
</evidence>
<dbReference type="InterPro" id="IPR029036">
    <property type="entry name" value="P5CR_dimer"/>
</dbReference>
<comment type="caution">
    <text evidence="5">The sequence shown here is derived from an EMBL/GenBank/DDBJ whole genome shotgun (WGS) entry which is preliminary data.</text>
</comment>